<evidence type="ECO:0000256" key="1">
    <source>
        <dbReference type="ARBA" id="ARBA00023015"/>
    </source>
</evidence>
<feature type="region of interest" description="Disordered" evidence="3">
    <location>
        <begin position="61"/>
        <end position="87"/>
    </location>
</feature>
<organism evidence="6 7">
    <name type="scientific">Auraticoccus monumenti</name>
    <dbReference type="NCBI Taxonomy" id="675864"/>
    <lineage>
        <taxon>Bacteria</taxon>
        <taxon>Bacillati</taxon>
        <taxon>Actinomycetota</taxon>
        <taxon>Actinomycetes</taxon>
        <taxon>Propionibacteriales</taxon>
        <taxon>Propionibacteriaceae</taxon>
        <taxon>Auraticoccus</taxon>
    </lineage>
</organism>
<keyword evidence="1" id="KW-0805">Transcription regulation</keyword>
<dbReference type="InterPro" id="IPR041916">
    <property type="entry name" value="Anti_sigma_zinc_sf"/>
</dbReference>
<protein>
    <submittedName>
        <fullName evidence="6">Anti-sigma-K factor rskA</fullName>
    </submittedName>
</protein>
<feature type="domain" description="Putative zinc-finger" evidence="5">
    <location>
        <begin position="8"/>
        <end position="40"/>
    </location>
</feature>
<dbReference type="RefSeq" id="WP_090592416.1">
    <property type="nucleotide sequence ID" value="NZ_LT629688.1"/>
</dbReference>
<dbReference type="EMBL" id="LT629688">
    <property type="protein sequence ID" value="SDD78503.1"/>
    <property type="molecule type" value="Genomic_DNA"/>
</dbReference>
<evidence type="ECO:0000259" key="5">
    <source>
        <dbReference type="Pfam" id="PF13490"/>
    </source>
</evidence>
<dbReference type="InterPro" id="IPR027383">
    <property type="entry name" value="Znf_put"/>
</dbReference>
<keyword evidence="4" id="KW-1133">Transmembrane helix</keyword>
<dbReference type="Gene3D" id="1.10.10.1320">
    <property type="entry name" value="Anti-sigma factor, zinc-finger domain"/>
    <property type="match status" value="1"/>
</dbReference>
<evidence type="ECO:0000256" key="3">
    <source>
        <dbReference type="SAM" id="MobiDB-lite"/>
    </source>
</evidence>
<dbReference type="STRING" id="675864.SAMN04489747_1735"/>
<keyword evidence="2" id="KW-0804">Transcription</keyword>
<keyword evidence="4" id="KW-0472">Membrane</keyword>
<gene>
    <name evidence="6" type="ORF">SAMN04489747_1735</name>
</gene>
<keyword evidence="7" id="KW-1185">Reference proteome</keyword>
<feature type="transmembrane region" description="Helical" evidence="4">
    <location>
        <begin position="93"/>
        <end position="114"/>
    </location>
</feature>
<evidence type="ECO:0000313" key="7">
    <source>
        <dbReference type="Proteomes" id="UP000198546"/>
    </source>
</evidence>
<accession>A0A1G6XL64</accession>
<evidence type="ECO:0000256" key="4">
    <source>
        <dbReference type="SAM" id="Phobius"/>
    </source>
</evidence>
<keyword evidence="4" id="KW-0812">Transmembrane</keyword>
<name>A0A1G6XL64_9ACTN</name>
<dbReference type="OrthoDB" id="5242431at2"/>
<proteinExistence type="predicted"/>
<reference evidence="6 7" key="1">
    <citation type="submission" date="2016-10" db="EMBL/GenBank/DDBJ databases">
        <authorList>
            <person name="de Groot N.N."/>
        </authorList>
    </citation>
    <scope>NUCLEOTIDE SEQUENCE [LARGE SCALE GENOMIC DNA]</scope>
    <source>
        <strain evidence="6 7">MON 2.2</strain>
    </source>
</reference>
<sequence>MIGPEHAEIRHALGLYALGRLSAEETQTVRGHLDGCPACRGELAELAPTAELLARVDLRHLEDSPTPPSGLGRAVQERVARERRRRRTVPGRTVAAVAAAVALVALGGVGGWSLRPVPPVPPTTPAQVETRPGTPVVASAELIDHTWGLEVVLDAQGFDEGERYEVLVVEDDGDVSTAGAFVGTGSREMLCRLNSGVLLRDAVAFEVLDSEDVRVARGTWG</sequence>
<evidence type="ECO:0000256" key="2">
    <source>
        <dbReference type="ARBA" id="ARBA00023163"/>
    </source>
</evidence>
<dbReference type="Proteomes" id="UP000198546">
    <property type="component" value="Chromosome i"/>
</dbReference>
<dbReference type="AlphaFoldDB" id="A0A1G6XL64"/>
<evidence type="ECO:0000313" key="6">
    <source>
        <dbReference type="EMBL" id="SDD78503.1"/>
    </source>
</evidence>
<dbReference type="Pfam" id="PF13490">
    <property type="entry name" value="zf-HC2"/>
    <property type="match status" value="1"/>
</dbReference>